<evidence type="ECO:0000313" key="3">
    <source>
        <dbReference type="EMBL" id="OJJ47656.1"/>
    </source>
</evidence>
<dbReference type="GeneID" id="34609165"/>
<evidence type="ECO:0000256" key="2">
    <source>
        <dbReference type="SAM" id="MobiDB-lite"/>
    </source>
</evidence>
<dbReference type="GO" id="GO:0043161">
    <property type="term" value="P:proteasome-mediated ubiquitin-dependent protein catabolic process"/>
    <property type="evidence" value="ECO:0007669"/>
    <property type="project" value="TreeGrafter"/>
</dbReference>
<dbReference type="VEuPathDB" id="FungiDB:ASPZODRAFT_131210"/>
<feature type="compositionally biased region" description="Low complexity" evidence="2">
    <location>
        <begin position="60"/>
        <end position="69"/>
    </location>
</feature>
<proteinExistence type="inferred from homology"/>
<dbReference type="PANTHER" id="PTHR14534">
    <property type="entry name" value="VACUOLAR IMPORT AND DEGRADATION PROTEIN 24"/>
    <property type="match status" value="1"/>
</dbReference>
<dbReference type="GO" id="GO:0007039">
    <property type="term" value="P:protein catabolic process in the vacuole"/>
    <property type="evidence" value="ECO:0007669"/>
    <property type="project" value="TreeGrafter"/>
</dbReference>
<feature type="compositionally biased region" description="Basic and acidic residues" evidence="2">
    <location>
        <begin position="42"/>
        <end position="51"/>
    </location>
</feature>
<gene>
    <name evidence="3" type="ORF">ASPZODRAFT_131210</name>
</gene>
<feature type="compositionally biased region" description="Low complexity" evidence="2">
    <location>
        <begin position="14"/>
        <end position="28"/>
    </location>
</feature>
<accession>A0A1L9SKM8</accession>
<feature type="region of interest" description="Disordered" evidence="2">
    <location>
        <begin position="137"/>
        <end position="277"/>
    </location>
</feature>
<protein>
    <recommendedName>
        <fullName evidence="5">Vacuolar import and degradation protein-domain-containing protein</fullName>
    </recommendedName>
</protein>
<dbReference type="STRING" id="1073090.A0A1L9SKM8"/>
<organism evidence="3 4">
    <name type="scientific">Penicilliopsis zonata CBS 506.65</name>
    <dbReference type="NCBI Taxonomy" id="1073090"/>
    <lineage>
        <taxon>Eukaryota</taxon>
        <taxon>Fungi</taxon>
        <taxon>Dikarya</taxon>
        <taxon>Ascomycota</taxon>
        <taxon>Pezizomycotina</taxon>
        <taxon>Eurotiomycetes</taxon>
        <taxon>Eurotiomycetidae</taxon>
        <taxon>Eurotiales</taxon>
        <taxon>Aspergillaceae</taxon>
        <taxon>Penicilliopsis</taxon>
    </lineage>
</organism>
<reference evidence="4" key="1">
    <citation type="journal article" date="2017" name="Genome Biol.">
        <title>Comparative genomics reveals high biological diversity and specific adaptations in the industrially and medically important fungal genus Aspergillus.</title>
        <authorList>
            <person name="de Vries R.P."/>
            <person name="Riley R."/>
            <person name="Wiebenga A."/>
            <person name="Aguilar-Osorio G."/>
            <person name="Amillis S."/>
            <person name="Uchima C.A."/>
            <person name="Anderluh G."/>
            <person name="Asadollahi M."/>
            <person name="Askin M."/>
            <person name="Barry K."/>
            <person name="Battaglia E."/>
            <person name="Bayram O."/>
            <person name="Benocci T."/>
            <person name="Braus-Stromeyer S.A."/>
            <person name="Caldana C."/>
            <person name="Canovas D."/>
            <person name="Cerqueira G.C."/>
            <person name="Chen F."/>
            <person name="Chen W."/>
            <person name="Choi C."/>
            <person name="Clum A."/>
            <person name="Dos Santos R.A."/>
            <person name="Damasio A.R."/>
            <person name="Diallinas G."/>
            <person name="Emri T."/>
            <person name="Fekete E."/>
            <person name="Flipphi M."/>
            <person name="Freyberg S."/>
            <person name="Gallo A."/>
            <person name="Gournas C."/>
            <person name="Habgood R."/>
            <person name="Hainaut M."/>
            <person name="Harispe M.L."/>
            <person name="Henrissat B."/>
            <person name="Hilden K.S."/>
            <person name="Hope R."/>
            <person name="Hossain A."/>
            <person name="Karabika E."/>
            <person name="Karaffa L."/>
            <person name="Karanyi Z."/>
            <person name="Krasevec N."/>
            <person name="Kuo A."/>
            <person name="Kusch H."/>
            <person name="LaButti K."/>
            <person name="Lagendijk E.L."/>
            <person name="Lapidus A."/>
            <person name="Levasseur A."/>
            <person name="Lindquist E."/>
            <person name="Lipzen A."/>
            <person name="Logrieco A.F."/>
            <person name="MacCabe A."/>
            <person name="Maekelae M.R."/>
            <person name="Malavazi I."/>
            <person name="Melin P."/>
            <person name="Meyer V."/>
            <person name="Mielnichuk N."/>
            <person name="Miskei M."/>
            <person name="Molnar A.P."/>
            <person name="Mule G."/>
            <person name="Ngan C.Y."/>
            <person name="Orejas M."/>
            <person name="Orosz E."/>
            <person name="Ouedraogo J.P."/>
            <person name="Overkamp K.M."/>
            <person name="Park H.-S."/>
            <person name="Perrone G."/>
            <person name="Piumi F."/>
            <person name="Punt P.J."/>
            <person name="Ram A.F."/>
            <person name="Ramon A."/>
            <person name="Rauscher S."/>
            <person name="Record E."/>
            <person name="Riano-Pachon D.M."/>
            <person name="Robert V."/>
            <person name="Roehrig J."/>
            <person name="Ruller R."/>
            <person name="Salamov A."/>
            <person name="Salih N.S."/>
            <person name="Samson R.A."/>
            <person name="Sandor E."/>
            <person name="Sanguinetti M."/>
            <person name="Schuetze T."/>
            <person name="Sepcic K."/>
            <person name="Shelest E."/>
            <person name="Sherlock G."/>
            <person name="Sophianopoulou V."/>
            <person name="Squina F.M."/>
            <person name="Sun H."/>
            <person name="Susca A."/>
            <person name="Todd R.B."/>
            <person name="Tsang A."/>
            <person name="Unkles S.E."/>
            <person name="van de Wiele N."/>
            <person name="van Rossen-Uffink D."/>
            <person name="Oliveira J.V."/>
            <person name="Vesth T.C."/>
            <person name="Visser J."/>
            <person name="Yu J.-H."/>
            <person name="Zhou M."/>
            <person name="Andersen M.R."/>
            <person name="Archer D.B."/>
            <person name="Baker S.E."/>
            <person name="Benoit I."/>
            <person name="Brakhage A.A."/>
            <person name="Braus G.H."/>
            <person name="Fischer R."/>
            <person name="Frisvad J.C."/>
            <person name="Goldman G.H."/>
            <person name="Houbraken J."/>
            <person name="Oakley B."/>
            <person name="Pocsi I."/>
            <person name="Scazzocchio C."/>
            <person name="Seiboth B."/>
            <person name="vanKuyk P.A."/>
            <person name="Wortman J."/>
            <person name="Dyer P.S."/>
            <person name="Grigoriev I.V."/>
        </authorList>
    </citation>
    <scope>NUCLEOTIDE SEQUENCE [LARGE SCALE GENOMIC DNA]</scope>
    <source>
        <strain evidence="4">CBS 506.65</strain>
    </source>
</reference>
<dbReference type="AlphaFoldDB" id="A0A1L9SKM8"/>
<sequence length="592" mass="66421">MPPANTPLESPSRTPAAAGASPPQGSTPVPIPTTSLRLQSSRPDDAAHDDNPGLPRVRMRYSADSSSLSRQRRRRQQYLTEEDGGHRMELDDMRSARMGVEVNRRIPIIRRPREEAGNRPNYEGRVSSLRSLYGWAPGSDDDNEEPFPDTSAISSWFGRPADWEPARNAPSRRHLRRENGGRTSSALTGDSSDSGSRSRIPDAALSTEGLLQSIRRQPRLPRTRTLRDYLLDQHRERGAGQEAEERDRPGSLVSRAYRVLPSNRGESHRSPTNDDRPRINLHRLLHIENPPSPKLQETIKYLEGLRYSGSYAESISSAAAGGLIPLDLFAWDDDDFILDTASLAPPPECSWLRPGVVFSGSQRAASSNTLFSRVSNPSMSAQDPVIVNGSETGRISVYTTSGRRYLAPSTVSQPGNTKDDDWPVKVTIHSINYKDMTLSGTMEAYNIPDKTSPTHDAHIITFLEGEIIDFNTHTLETKNFRADAGIDSTYWRELQPFKDLTDDEMIKNLVSKKWISDDLVGGWILMRWKERCFITPTDSRQGLTISGFYYISLRRDNGQIEGLYYDPGSSPYQQLSLKPETNKMVRPSYCFR</sequence>
<dbReference type="Pfam" id="PF09783">
    <property type="entry name" value="Vac_ImportDeg"/>
    <property type="match status" value="1"/>
</dbReference>
<dbReference type="RefSeq" id="XP_022582166.1">
    <property type="nucleotide sequence ID" value="XM_022722700.1"/>
</dbReference>
<feature type="compositionally biased region" description="Basic and acidic residues" evidence="2">
    <location>
        <begin position="225"/>
        <end position="249"/>
    </location>
</feature>
<keyword evidence="4" id="KW-1185">Reference proteome</keyword>
<name>A0A1L9SKM8_9EURO</name>
<dbReference type="InterPro" id="IPR018618">
    <property type="entry name" value="GID4/10-like"/>
</dbReference>
<evidence type="ECO:0008006" key="5">
    <source>
        <dbReference type="Google" id="ProtNLM"/>
    </source>
</evidence>
<feature type="compositionally biased region" description="Basic and acidic residues" evidence="2">
    <location>
        <begin position="83"/>
        <end position="92"/>
    </location>
</feature>
<dbReference type="EMBL" id="KV878340">
    <property type="protein sequence ID" value="OJJ47656.1"/>
    <property type="molecule type" value="Genomic_DNA"/>
</dbReference>
<dbReference type="PANTHER" id="PTHR14534:SF3">
    <property type="entry name" value="GID COMPLEX SUBUNIT 4 HOMOLOG"/>
    <property type="match status" value="1"/>
</dbReference>
<evidence type="ECO:0000256" key="1">
    <source>
        <dbReference type="ARBA" id="ARBA00061469"/>
    </source>
</evidence>
<feature type="compositionally biased region" description="Low complexity" evidence="2">
    <location>
        <begin position="189"/>
        <end position="198"/>
    </location>
</feature>
<feature type="compositionally biased region" description="Basic and acidic residues" evidence="2">
    <location>
        <begin position="265"/>
        <end position="277"/>
    </location>
</feature>
<dbReference type="GO" id="GO:0034657">
    <property type="term" value="C:GID complex"/>
    <property type="evidence" value="ECO:0007669"/>
    <property type="project" value="TreeGrafter"/>
</dbReference>
<dbReference type="GO" id="GO:0006623">
    <property type="term" value="P:protein targeting to vacuole"/>
    <property type="evidence" value="ECO:0007669"/>
    <property type="project" value="TreeGrafter"/>
</dbReference>
<feature type="compositionally biased region" description="Polar residues" evidence="2">
    <location>
        <begin position="32"/>
        <end position="41"/>
    </location>
</feature>
<dbReference type="Proteomes" id="UP000184188">
    <property type="component" value="Unassembled WGS sequence"/>
</dbReference>
<dbReference type="GO" id="GO:0005773">
    <property type="term" value="C:vacuole"/>
    <property type="evidence" value="ECO:0007669"/>
    <property type="project" value="GOC"/>
</dbReference>
<dbReference type="OrthoDB" id="62at2759"/>
<dbReference type="GO" id="GO:0045721">
    <property type="term" value="P:negative regulation of gluconeogenesis"/>
    <property type="evidence" value="ECO:0007669"/>
    <property type="project" value="TreeGrafter"/>
</dbReference>
<feature type="region of interest" description="Disordered" evidence="2">
    <location>
        <begin position="1"/>
        <end position="92"/>
    </location>
</feature>
<evidence type="ECO:0000313" key="4">
    <source>
        <dbReference type="Proteomes" id="UP000184188"/>
    </source>
</evidence>
<comment type="similarity">
    <text evidence="1">Belongs to the GID4/VID24 family.</text>
</comment>